<dbReference type="Proteomes" id="UP000645217">
    <property type="component" value="Unassembled WGS sequence"/>
</dbReference>
<feature type="region of interest" description="Disordered" evidence="1">
    <location>
        <begin position="1"/>
        <end position="110"/>
    </location>
</feature>
<feature type="transmembrane region" description="Helical" evidence="2">
    <location>
        <begin position="114"/>
        <end position="137"/>
    </location>
</feature>
<dbReference type="RefSeq" id="WP_189164689.1">
    <property type="nucleotide sequence ID" value="NZ_BMNT01000022.1"/>
</dbReference>
<dbReference type="AlphaFoldDB" id="A0A917VM24"/>
<comment type="caution">
    <text evidence="3">The sequence shown here is derived from an EMBL/GenBank/DDBJ whole genome shotgun (WGS) entry which is preliminary data.</text>
</comment>
<organism evidence="3 4">
    <name type="scientific">Sphaerisporangium melleum</name>
    <dbReference type="NCBI Taxonomy" id="321316"/>
    <lineage>
        <taxon>Bacteria</taxon>
        <taxon>Bacillati</taxon>
        <taxon>Actinomycetota</taxon>
        <taxon>Actinomycetes</taxon>
        <taxon>Streptosporangiales</taxon>
        <taxon>Streptosporangiaceae</taxon>
        <taxon>Sphaerisporangium</taxon>
    </lineage>
</organism>
<reference evidence="3" key="2">
    <citation type="submission" date="2020-09" db="EMBL/GenBank/DDBJ databases">
        <authorList>
            <person name="Sun Q."/>
            <person name="Ohkuma M."/>
        </authorList>
    </citation>
    <scope>NUCLEOTIDE SEQUENCE</scope>
    <source>
        <strain evidence="3">JCM 13064</strain>
    </source>
</reference>
<keyword evidence="4" id="KW-1185">Reference proteome</keyword>
<feature type="compositionally biased region" description="Basic and acidic residues" evidence="1">
    <location>
        <begin position="100"/>
        <end position="110"/>
    </location>
</feature>
<evidence type="ECO:0000313" key="3">
    <source>
        <dbReference type="EMBL" id="GGK94900.1"/>
    </source>
</evidence>
<gene>
    <name evidence="3" type="ORF">GCM10007964_41510</name>
</gene>
<name>A0A917VM24_9ACTN</name>
<evidence type="ECO:0000256" key="1">
    <source>
        <dbReference type="SAM" id="MobiDB-lite"/>
    </source>
</evidence>
<keyword evidence="2" id="KW-1133">Transmembrane helix</keyword>
<proteinExistence type="predicted"/>
<dbReference type="EMBL" id="BMNT01000022">
    <property type="protein sequence ID" value="GGK94900.1"/>
    <property type="molecule type" value="Genomic_DNA"/>
</dbReference>
<accession>A0A917VM24</accession>
<evidence type="ECO:0000313" key="4">
    <source>
        <dbReference type="Proteomes" id="UP000645217"/>
    </source>
</evidence>
<keyword evidence="2" id="KW-0812">Transmembrane</keyword>
<keyword evidence="2" id="KW-0472">Membrane</keyword>
<sequence length="271" mass="28855">MSRDRGRDQAPEPEEEPFDAFAAKTPGSATSTDSWEAFPTTFPIPVIRPDDPPPASYTPRAPAVPDEVPSAVIPAPAGPRTPVIQDPGGPDTAGRRRASRERGERRERGPLARVLRGTGLLVATAGLVAATVGVQWWDRSAWVAERYPSPVVHVVGPGQKATLGGVSWQAAVTPGSPADGQDPGTVSLVADVRATPAATAEIDTSFPPDFSVRDRAGHIWRATAERTPLRSALRAGQPVQITVVAVVPERMRDTAELVLSYSTREALRFAR</sequence>
<reference evidence="3" key="1">
    <citation type="journal article" date="2014" name="Int. J. Syst. Evol. Microbiol.">
        <title>Complete genome sequence of Corynebacterium casei LMG S-19264T (=DSM 44701T), isolated from a smear-ripened cheese.</title>
        <authorList>
            <consortium name="US DOE Joint Genome Institute (JGI-PGF)"/>
            <person name="Walter F."/>
            <person name="Albersmeier A."/>
            <person name="Kalinowski J."/>
            <person name="Ruckert C."/>
        </authorList>
    </citation>
    <scope>NUCLEOTIDE SEQUENCE</scope>
    <source>
        <strain evidence="3">JCM 13064</strain>
    </source>
</reference>
<protein>
    <submittedName>
        <fullName evidence="3">Uncharacterized protein</fullName>
    </submittedName>
</protein>
<evidence type="ECO:0000256" key="2">
    <source>
        <dbReference type="SAM" id="Phobius"/>
    </source>
</evidence>
<feature type="compositionally biased region" description="Basic and acidic residues" evidence="1">
    <location>
        <begin position="1"/>
        <end position="10"/>
    </location>
</feature>